<dbReference type="EMBL" id="JAYMYS010000006">
    <property type="protein sequence ID" value="KAK7389746.1"/>
    <property type="molecule type" value="Genomic_DNA"/>
</dbReference>
<sequence>MSLLSLASIPQIEVLFLYAFMWPLRMIKFKIEREKNIKNLAEHFTQMRSLLVSTTKRRHHDRDPKRRSAKYLLEPVVTSEVSGECRGEGRPRRCGGGLCKGV</sequence>
<accession>A0AAN9XF22</accession>
<protein>
    <submittedName>
        <fullName evidence="1">Uncharacterized protein</fullName>
    </submittedName>
</protein>
<evidence type="ECO:0000313" key="1">
    <source>
        <dbReference type="EMBL" id="KAK7389746.1"/>
    </source>
</evidence>
<comment type="caution">
    <text evidence="1">The sequence shown here is derived from an EMBL/GenBank/DDBJ whole genome shotgun (WGS) entry which is preliminary data.</text>
</comment>
<reference evidence="1 2" key="1">
    <citation type="submission" date="2024-01" db="EMBL/GenBank/DDBJ databases">
        <title>The genomes of 5 underutilized Papilionoideae crops provide insights into root nodulation and disease resistanc.</title>
        <authorList>
            <person name="Jiang F."/>
        </authorList>
    </citation>
    <scope>NUCLEOTIDE SEQUENCE [LARGE SCALE GENOMIC DNA]</scope>
    <source>
        <strain evidence="1">DUOXIRENSHENG_FW03</strain>
        <tissue evidence="1">Leaves</tissue>
    </source>
</reference>
<evidence type="ECO:0000313" key="2">
    <source>
        <dbReference type="Proteomes" id="UP001386955"/>
    </source>
</evidence>
<proteinExistence type="predicted"/>
<dbReference type="Proteomes" id="UP001386955">
    <property type="component" value="Unassembled WGS sequence"/>
</dbReference>
<dbReference type="AlphaFoldDB" id="A0AAN9XF22"/>
<name>A0AAN9XF22_PSOTE</name>
<gene>
    <name evidence="1" type="ORF">VNO78_25037</name>
</gene>
<keyword evidence="2" id="KW-1185">Reference proteome</keyword>
<organism evidence="1 2">
    <name type="scientific">Psophocarpus tetragonolobus</name>
    <name type="common">Winged bean</name>
    <name type="synonym">Dolichos tetragonolobus</name>
    <dbReference type="NCBI Taxonomy" id="3891"/>
    <lineage>
        <taxon>Eukaryota</taxon>
        <taxon>Viridiplantae</taxon>
        <taxon>Streptophyta</taxon>
        <taxon>Embryophyta</taxon>
        <taxon>Tracheophyta</taxon>
        <taxon>Spermatophyta</taxon>
        <taxon>Magnoliopsida</taxon>
        <taxon>eudicotyledons</taxon>
        <taxon>Gunneridae</taxon>
        <taxon>Pentapetalae</taxon>
        <taxon>rosids</taxon>
        <taxon>fabids</taxon>
        <taxon>Fabales</taxon>
        <taxon>Fabaceae</taxon>
        <taxon>Papilionoideae</taxon>
        <taxon>50 kb inversion clade</taxon>
        <taxon>NPAAA clade</taxon>
        <taxon>indigoferoid/millettioid clade</taxon>
        <taxon>Phaseoleae</taxon>
        <taxon>Psophocarpus</taxon>
    </lineage>
</organism>